<dbReference type="InterPro" id="IPR018078">
    <property type="entry name" value="DNA-binding_RecF_CS"/>
</dbReference>
<comment type="subcellular location">
    <subcellularLocation>
        <location evidence="1 9 10">Cytoplasm</location>
    </subcellularLocation>
</comment>
<keyword evidence="4 9" id="KW-0963">Cytoplasm</keyword>
<evidence type="ECO:0000256" key="7">
    <source>
        <dbReference type="ARBA" id="ARBA00022840"/>
    </source>
</evidence>
<evidence type="ECO:0000256" key="8">
    <source>
        <dbReference type="ARBA" id="ARBA00023125"/>
    </source>
</evidence>
<dbReference type="Proteomes" id="UP000248021">
    <property type="component" value="Unassembled WGS sequence"/>
</dbReference>
<evidence type="ECO:0000259" key="12">
    <source>
        <dbReference type="Pfam" id="PF02463"/>
    </source>
</evidence>
<dbReference type="GO" id="GO:0009432">
    <property type="term" value="P:SOS response"/>
    <property type="evidence" value="ECO:0007669"/>
    <property type="project" value="UniProtKB-UniRule"/>
</dbReference>
<dbReference type="GO" id="GO:0000731">
    <property type="term" value="P:DNA synthesis involved in DNA repair"/>
    <property type="evidence" value="ECO:0007669"/>
    <property type="project" value="TreeGrafter"/>
</dbReference>
<evidence type="ECO:0000256" key="10">
    <source>
        <dbReference type="RuleBase" id="RU000578"/>
    </source>
</evidence>
<reference evidence="13 14" key="1">
    <citation type="submission" date="2018-05" db="EMBL/GenBank/DDBJ databases">
        <title>Genomic Encyclopedia of Type Strains, Phase IV (KMG-IV): sequencing the most valuable type-strain genomes for metagenomic binning, comparative biology and taxonomic classification.</title>
        <authorList>
            <person name="Goeker M."/>
        </authorList>
    </citation>
    <scope>NUCLEOTIDE SEQUENCE [LARGE SCALE GENOMIC DNA]</scope>
    <source>
        <strain evidence="13 14">DSM 6462</strain>
    </source>
</reference>
<keyword evidence="14" id="KW-1185">Reference proteome</keyword>
<proteinExistence type="inferred from homology"/>
<feature type="binding site" evidence="9">
    <location>
        <begin position="49"/>
        <end position="56"/>
    </location>
    <ligand>
        <name>ATP</name>
        <dbReference type="ChEBI" id="CHEBI:30616"/>
    </ligand>
</feature>
<dbReference type="InterPro" id="IPR042174">
    <property type="entry name" value="RecF_2"/>
</dbReference>
<keyword evidence="9 10" id="KW-0742">SOS response</keyword>
<name>A0A2V3U6W9_9HYPH</name>
<dbReference type="PROSITE" id="PS00618">
    <property type="entry name" value="RECF_2"/>
    <property type="match status" value="1"/>
</dbReference>
<comment type="similarity">
    <text evidence="2 9 10">Belongs to the RecF family.</text>
</comment>
<dbReference type="HAMAP" id="MF_00365">
    <property type="entry name" value="RecF"/>
    <property type="match status" value="1"/>
</dbReference>
<dbReference type="PANTHER" id="PTHR32182">
    <property type="entry name" value="DNA REPLICATION AND REPAIR PROTEIN RECF"/>
    <property type="match status" value="1"/>
</dbReference>
<dbReference type="InterPro" id="IPR027417">
    <property type="entry name" value="P-loop_NTPase"/>
</dbReference>
<evidence type="ECO:0000256" key="5">
    <source>
        <dbReference type="ARBA" id="ARBA00022705"/>
    </source>
</evidence>
<dbReference type="EMBL" id="QJJK01000005">
    <property type="protein sequence ID" value="PXW58973.1"/>
    <property type="molecule type" value="Genomic_DNA"/>
</dbReference>
<dbReference type="GO" id="GO:0006302">
    <property type="term" value="P:double-strand break repair"/>
    <property type="evidence" value="ECO:0007669"/>
    <property type="project" value="TreeGrafter"/>
</dbReference>
<dbReference type="GO" id="GO:0003697">
    <property type="term" value="F:single-stranded DNA binding"/>
    <property type="evidence" value="ECO:0007669"/>
    <property type="project" value="UniProtKB-UniRule"/>
</dbReference>
<dbReference type="Gene3D" id="1.20.1050.90">
    <property type="entry name" value="RecF/RecN/SMC, N-terminal domain"/>
    <property type="match status" value="1"/>
</dbReference>
<evidence type="ECO:0000256" key="9">
    <source>
        <dbReference type="HAMAP-Rule" id="MF_00365"/>
    </source>
</evidence>
<comment type="function">
    <text evidence="9 10">The RecF protein is involved in DNA metabolism; it is required for DNA replication and normal SOS inducibility. RecF binds preferentially to single-stranded, linear DNA. It also seems to bind ATP.</text>
</comment>
<evidence type="ECO:0000313" key="14">
    <source>
        <dbReference type="Proteomes" id="UP000248021"/>
    </source>
</evidence>
<dbReference type="GO" id="GO:0005737">
    <property type="term" value="C:cytoplasm"/>
    <property type="evidence" value="ECO:0007669"/>
    <property type="project" value="UniProtKB-SubCell"/>
</dbReference>
<dbReference type="PROSITE" id="PS00617">
    <property type="entry name" value="RECF_1"/>
    <property type="match status" value="1"/>
</dbReference>
<evidence type="ECO:0000256" key="2">
    <source>
        <dbReference type="ARBA" id="ARBA00008016"/>
    </source>
</evidence>
<organism evidence="13 14">
    <name type="scientific">Chelatococcus asaccharovorans</name>
    <dbReference type="NCBI Taxonomy" id="28210"/>
    <lineage>
        <taxon>Bacteria</taxon>
        <taxon>Pseudomonadati</taxon>
        <taxon>Pseudomonadota</taxon>
        <taxon>Alphaproteobacteria</taxon>
        <taxon>Hyphomicrobiales</taxon>
        <taxon>Chelatococcaceae</taxon>
        <taxon>Chelatococcus</taxon>
    </lineage>
</organism>
<dbReference type="PANTHER" id="PTHR32182:SF0">
    <property type="entry name" value="DNA REPLICATION AND REPAIR PROTEIN RECF"/>
    <property type="match status" value="1"/>
</dbReference>
<evidence type="ECO:0000313" key="13">
    <source>
        <dbReference type="EMBL" id="PXW58973.1"/>
    </source>
</evidence>
<dbReference type="Pfam" id="PF02463">
    <property type="entry name" value="SMC_N"/>
    <property type="match status" value="1"/>
</dbReference>
<comment type="caution">
    <text evidence="13">The sequence shown here is derived from an EMBL/GenBank/DDBJ whole genome shotgun (WGS) entry which is preliminary data.</text>
</comment>
<protein>
    <recommendedName>
        <fullName evidence="3 9">DNA replication and repair protein RecF</fullName>
    </recommendedName>
</protein>
<keyword evidence="7 9" id="KW-0067">ATP-binding</keyword>
<dbReference type="GO" id="GO:0005524">
    <property type="term" value="F:ATP binding"/>
    <property type="evidence" value="ECO:0007669"/>
    <property type="project" value="UniProtKB-UniRule"/>
</dbReference>
<dbReference type="SUPFAM" id="SSF52540">
    <property type="entry name" value="P-loop containing nucleoside triphosphate hydrolases"/>
    <property type="match status" value="1"/>
</dbReference>
<feature type="region of interest" description="Disordered" evidence="11">
    <location>
        <begin position="103"/>
        <end position="123"/>
    </location>
</feature>
<evidence type="ECO:0000256" key="3">
    <source>
        <dbReference type="ARBA" id="ARBA00020170"/>
    </source>
</evidence>
<keyword evidence="8 9" id="KW-0238">DNA-binding</keyword>
<evidence type="ECO:0000256" key="11">
    <source>
        <dbReference type="SAM" id="MobiDB-lite"/>
    </source>
</evidence>
<evidence type="ECO:0000256" key="4">
    <source>
        <dbReference type="ARBA" id="ARBA00022490"/>
    </source>
</evidence>
<sequence length="403" mass="42793">MCGQANCGDATIQERATAPRVKRLMLADFRSYADLHLDVGAAPLVALVGDNGAGKTNLIEALSLFTPGRGLRRADFGELARIGGRGGFAVSATLAAPPDEAHLGETRLGIGSEPTPEGGNSRKCRVDGTAVASASAFADYVRVVWLTPAFDGLFSGPAGDRRRFLDRLVLAVDAGHGTRVNAFEKAMRGRNRLLAEDAPHRAWLDAVERELAELGVAVAAARAETVARLAALIEATRDDASPFPSAELRLEGEIEALVNATAAVEVEDHYRRLLRDGRARDKAAGRTLSGPQTSELVVHHRAKAMPAGQCSTGEQKALLIGLVLAHARLVATMSGIAPLVLMDEVAAHLDPRRRAALYRELAALGSQVWMTGADPALFTELPEGSARFLVTPGMVTPYEAMEM</sequence>
<keyword evidence="5 9" id="KW-0235">DNA replication</keyword>
<keyword evidence="6 9" id="KW-0547">Nucleotide-binding</keyword>
<gene>
    <name evidence="9" type="primary">recF</name>
    <name evidence="13" type="ORF">C7450_105322</name>
</gene>
<evidence type="ECO:0000256" key="1">
    <source>
        <dbReference type="ARBA" id="ARBA00004496"/>
    </source>
</evidence>
<dbReference type="Gene3D" id="3.40.50.300">
    <property type="entry name" value="P-loop containing nucleotide triphosphate hydrolases"/>
    <property type="match status" value="1"/>
</dbReference>
<dbReference type="InterPro" id="IPR001238">
    <property type="entry name" value="DNA-binding_RecF"/>
</dbReference>
<keyword evidence="9 10" id="KW-0227">DNA damage</keyword>
<dbReference type="AlphaFoldDB" id="A0A2V3U6W9"/>
<evidence type="ECO:0000256" key="6">
    <source>
        <dbReference type="ARBA" id="ARBA00022741"/>
    </source>
</evidence>
<dbReference type="NCBIfam" id="TIGR00611">
    <property type="entry name" value="recf"/>
    <property type="match status" value="1"/>
</dbReference>
<dbReference type="GO" id="GO:0006260">
    <property type="term" value="P:DNA replication"/>
    <property type="evidence" value="ECO:0007669"/>
    <property type="project" value="UniProtKB-UniRule"/>
</dbReference>
<feature type="domain" description="RecF/RecN/SMC N-terminal" evidence="12">
    <location>
        <begin position="21"/>
        <end position="373"/>
    </location>
</feature>
<accession>A0A2V3U6W9</accession>
<dbReference type="InterPro" id="IPR003395">
    <property type="entry name" value="RecF/RecN/SMC_N"/>
</dbReference>
<keyword evidence="9 10" id="KW-0234">DNA repair</keyword>